<keyword evidence="1" id="KW-1133">Transmembrane helix</keyword>
<accession>A0A8D8YQT4</accession>
<dbReference type="AlphaFoldDB" id="A0A8D8YQT4"/>
<keyword evidence="1" id="KW-0472">Membrane</keyword>
<name>A0A8D8YQT4_9HEMI</name>
<proteinExistence type="predicted"/>
<evidence type="ECO:0000256" key="1">
    <source>
        <dbReference type="SAM" id="Phobius"/>
    </source>
</evidence>
<sequence>MEKVNMHHSLNQLPSHLLEFHNPSNGTFFKKTPCITNSFDVFKISNHPELRLNSFLLKISSLCSDVLSFQIKSTEKNNLFYYLWCIVIFYFTSFQLIEV</sequence>
<protein>
    <submittedName>
        <fullName evidence="2">Uncharacterized protein</fullName>
    </submittedName>
</protein>
<evidence type="ECO:0000313" key="2">
    <source>
        <dbReference type="EMBL" id="CAG6732831.1"/>
    </source>
</evidence>
<organism evidence="2">
    <name type="scientific">Cacopsylla melanoneura</name>
    <dbReference type="NCBI Taxonomy" id="428564"/>
    <lineage>
        <taxon>Eukaryota</taxon>
        <taxon>Metazoa</taxon>
        <taxon>Ecdysozoa</taxon>
        <taxon>Arthropoda</taxon>
        <taxon>Hexapoda</taxon>
        <taxon>Insecta</taxon>
        <taxon>Pterygota</taxon>
        <taxon>Neoptera</taxon>
        <taxon>Paraneoptera</taxon>
        <taxon>Hemiptera</taxon>
        <taxon>Sternorrhyncha</taxon>
        <taxon>Psylloidea</taxon>
        <taxon>Psyllidae</taxon>
        <taxon>Psyllinae</taxon>
        <taxon>Cacopsylla</taxon>
    </lineage>
</organism>
<reference evidence="2" key="1">
    <citation type="submission" date="2021-05" db="EMBL/GenBank/DDBJ databases">
        <authorList>
            <person name="Alioto T."/>
            <person name="Alioto T."/>
            <person name="Gomez Garrido J."/>
        </authorList>
    </citation>
    <scope>NUCLEOTIDE SEQUENCE</scope>
</reference>
<feature type="transmembrane region" description="Helical" evidence="1">
    <location>
        <begin position="79"/>
        <end position="97"/>
    </location>
</feature>
<keyword evidence="1" id="KW-0812">Transmembrane</keyword>
<dbReference type="EMBL" id="HBUF01388109">
    <property type="protein sequence ID" value="CAG6732831.1"/>
    <property type="molecule type" value="Transcribed_RNA"/>
</dbReference>